<feature type="transmembrane region" description="Helical" evidence="7">
    <location>
        <begin position="26"/>
        <end position="46"/>
    </location>
</feature>
<dbReference type="PROSITE" id="PS50126">
    <property type="entry name" value="S1"/>
    <property type="match status" value="1"/>
</dbReference>
<keyword evidence="6 7" id="KW-0472">Membrane</keyword>
<accession>A0A1Q9DST8</accession>
<evidence type="ECO:0000256" key="3">
    <source>
        <dbReference type="ARBA" id="ARBA00022448"/>
    </source>
</evidence>
<feature type="transmembrane region" description="Helical" evidence="7">
    <location>
        <begin position="279"/>
        <end position="304"/>
    </location>
</feature>
<dbReference type="InterPro" id="IPR038377">
    <property type="entry name" value="Na/Glc_symporter_sf"/>
</dbReference>
<dbReference type="InterPro" id="IPR031155">
    <property type="entry name" value="DUR"/>
</dbReference>
<dbReference type="Proteomes" id="UP000186817">
    <property type="component" value="Unassembled WGS sequence"/>
</dbReference>
<evidence type="ECO:0000313" key="9">
    <source>
        <dbReference type="EMBL" id="OLP98239.1"/>
    </source>
</evidence>
<dbReference type="GO" id="GO:0015204">
    <property type="term" value="F:urea transmembrane transporter activity"/>
    <property type="evidence" value="ECO:0007669"/>
    <property type="project" value="InterPro"/>
</dbReference>
<feature type="transmembrane region" description="Helical" evidence="7">
    <location>
        <begin position="102"/>
        <end position="122"/>
    </location>
</feature>
<evidence type="ECO:0000259" key="8">
    <source>
        <dbReference type="PROSITE" id="PS50126"/>
    </source>
</evidence>
<name>A0A1Q9DST8_SYMMI</name>
<feature type="transmembrane region" description="Helical" evidence="7">
    <location>
        <begin position="67"/>
        <end position="87"/>
    </location>
</feature>
<evidence type="ECO:0000313" key="10">
    <source>
        <dbReference type="Proteomes" id="UP000186817"/>
    </source>
</evidence>
<evidence type="ECO:0000256" key="2">
    <source>
        <dbReference type="ARBA" id="ARBA00006434"/>
    </source>
</evidence>
<dbReference type="InterPro" id="IPR012340">
    <property type="entry name" value="NA-bd_OB-fold"/>
</dbReference>
<dbReference type="GO" id="GO:0003676">
    <property type="term" value="F:nucleic acid binding"/>
    <property type="evidence" value="ECO:0007669"/>
    <property type="project" value="InterPro"/>
</dbReference>
<dbReference type="SMART" id="SM00316">
    <property type="entry name" value="S1"/>
    <property type="match status" value="2"/>
</dbReference>
<keyword evidence="4 7" id="KW-0812">Transmembrane</keyword>
<feature type="transmembrane region" description="Helical" evidence="7">
    <location>
        <begin position="583"/>
        <end position="604"/>
    </location>
</feature>
<feature type="transmembrane region" description="Helical" evidence="7">
    <location>
        <begin position="992"/>
        <end position="1014"/>
    </location>
</feature>
<evidence type="ECO:0000256" key="6">
    <source>
        <dbReference type="ARBA" id="ARBA00023136"/>
    </source>
</evidence>
<comment type="similarity">
    <text evidence="2">Belongs to the sodium:solute symporter (SSF) (TC 2.A.21) family.</text>
</comment>
<evidence type="ECO:0000256" key="1">
    <source>
        <dbReference type="ARBA" id="ARBA00004141"/>
    </source>
</evidence>
<dbReference type="Gene3D" id="1.20.1730.10">
    <property type="entry name" value="Sodium/glucose cotransporter"/>
    <property type="match status" value="1"/>
</dbReference>
<dbReference type="Pfam" id="PF00474">
    <property type="entry name" value="SSF"/>
    <property type="match status" value="1"/>
</dbReference>
<gene>
    <name evidence="9" type="primary">DUR3</name>
    <name evidence="9" type="ORF">AK812_SmicGene19335</name>
</gene>
<feature type="transmembrane region" description="Helical" evidence="7">
    <location>
        <begin position="452"/>
        <end position="472"/>
    </location>
</feature>
<feature type="transmembrane region" description="Helical" evidence="7">
    <location>
        <begin position="427"/>
        <end position="446"/>
    </location>
</feature>
<protein>
    <submittedName>
        <fullName evidence="9">Urea-proton symporter DUR3</fullName>
    </submittedName>
</protein>
<feature type="transmembrane region" description="Helical" evidence="7">
    <location>
        <begin position="206"/>
        <end position="225"/>
    </location>
</feature>
<dbReference type="GO" id="GO:0005886">
    <property type="term" value="C:plasma membrane"/>
    <property type="evidence" value="ECO:0007669"/>
    <property type="project" value="TreeGrafter"/>
</dbReference>
<evidence type="ECO:0000256" key="5">
    <source>
        <dbReference type="ARBA" id="ARBA00022989"/>
    </source>
</evidence>
<dbReference type="Pfam" id="PF00575">
    <property type="entry name" value="S1"/>
    <property type="match status" value="1"/>
</dbReference>
<evidence type="ECO:0000256" key="7">
    <source>
        <dbReference type="SAM" id="Phobius"/>
    </source>
</evidence>
<comment type="subcellular location">
    <subcellularLocation>
        <location evidence="1">Membrane</location>
        <topology evidence="1">Multi-pass membrane protein</topology>
    </subcellularLocation>
</comment>
<evidence type="ECO:0000256" key="4">
    <source>
        <dbReference type="ARBA" id="ARBA00022692"/>
    </source>
</evidence>
<dbReference type="PROSITE" id="PS50283">
    <property type="entry name" value="NA_SOLUT_SYMP_3"/>
    <property type="match status" value="1"/>
</dbReference>
<feature type="transmembrane region" description="Helical" evidence="7">
    <location>
        <begin position="479"/>
        <end position="500"/>
    </location>
</feature>
<keyword evidence="3" id="KW-0813">Transport</keyword>
<dbReference type="InterPro" id="IPR001734">
    <property type="entry name" value="Na/solute_symporter"/>
</dbReference>
<dbReference type="PANTHER" id="PTHR46154">
    <property type="match status" value="1"/>
</dbReference>
<feature type="transmembrane region" description="Helical" evidence="7">
    <location>
        <begin position="369"/>
        <end position="388"/>
    </location>
</feature>
<dbReference type="AlphaFoldDB" id="A0A1Q9DST8"/>
<reference evidence="9 10" key="1">
    <citation type="submission" date="2016-02" db="EMBL/GenBank/DDBJ databases">
        <title>Genome analysis of coral dinoflagellate symbionts highlights evolutionary adaptations to a symbiotic lifestyle.</title>
        <authorList>
            <person name="Aranda M."/>
            <person name="Li Y."/>
            <person name="Liew Y.J."/>
            <person name="Baumgarten S."/>
            <person name="Simakov O."/>
            <person name="Wilson M."/>
            <person name="Piel J."/>
            <person name="Ashoor H."/>
            <person name="Bougouffa S."/>
            <person name="Bajic V.B."/>
            <person name="Ryu T."/>
            <person name="Ravasi T."/>
            <person name="Bayer T."/>
            <person name="Micklem G."/>
            <person name="Kim H."/>
            <person name="Bhak J."/>
            <person name="Lajeunesse T.C."/>
            <person name="Voolstra C.R."/>
        </authorList>
    </citation>
    <scope>NUCLEOTIDE SEQUENCE [LARGE SCALE GENOMIC DNA]</scope>
    <source>
        <strain evidence="9 10">CCMP2467</strain>
    </source>
</reference>
<feature type="transmembrane region" description="Helical" evidence="7">
    <location>
        <begin position="520"/>
        <end position="540"/>
    </location>
</feature>
<dbReference type="EMBL" id="LSRX01000403">
    <property type="protein sequence ID" value="OLP98239.1"/>
    <property type="molecule type" value="Genomic_DNA"/>
</dbReference>
<dbReference type="CDD" id="cd11476">
    <property type="entry name" value="SLC5sbd_DUR3"/>
    <property type="match status" value="1"/>
</dbReference>
<dbReference type="SUPFAM" id="SSF50249">
    <property type="entry name" value="Nucleic acid-binding proteins"/>
    <property type="match status" value="1"/>
</dbReference>
<feature type="transmembrane region" description="Helical" evidence="7">
    <location>
        <begin position="181"/>
        <end position="199"/>
    </location>
</feature>
<feature type="domain" description="S1 motif" evidence="8">
    <location>
        <begin position="865"/>
        <end position="927"/>
    </location>
</feature>
<dbReference type="PANTHER" id="PTHR46154:SF4">
    <property type="entry name" value="UREA ACTIVE TRANSPORTER"/>
    <property type="match status" value="1"/>
</dbReference>
<keyword evidence="5 7" id="KW-1133">Transmembrane helix</keyword>
<comment type="caution">
    <text evidence="9">The sequence shown here is derived from an EMBL/GenBank/DDBJ whole genome shotgun (WGS) entry which is preliminary data.</text>
</comment>
<dbReference type="InterPro" id="IPR003029">
    <property type="entry name" value="S1_domain"/>
</dbReference>
<dbReference type="Gene3D" id="2.40.50.140">
    <property type="entry name" value="Nucleic acid-binding proteins"/>
    <property type="match status" value="1"/>
</dbReference>
<keyword evidence="10" id="KW-1185">Reference proteome</keyword>
<sequence>MASTAQYAGQTSFFGDNTPLPIESGYAIVLGFGAFFSVLTTVLVYLDKYANGTEHTSEFFNTAGRSVKTGLTASVIVSQWTWAATLLQSSNVAWQYGVSGPFWYASGATIQVLLFGILAIEIKRRARTAHTVCEMVLARWGKPAHLTFLFFALLANVIVTSMLLLGDAATVNALTGVDTDLASFLIPWGVILYTAAGGLKATFMASYLHTAIIFLVLVVCVYTVYVKNFSSDVIYAGLQQVSSYSTTQCEQIFKQGTQTFFEAGKYACGPVPENEGGSYLTMLSGGGTKFGIINIVGNFGTVFVDQSYWQSAIAAKPTSAHKGYLLGGLVWFTIPFALATSLGLCAVALQLPISSAEAGAGLVPPAVATHLFGTFGSVMMAVMLFMAITSTGSAEGIAVSSLVTYDIYKTYINPKCTGQQALFISKVVVVVFGLLMGGLGVALNHMGLNLGWVYQFMGNAIGSAVVPLWNLLMWKNASATGAVVAAWGGMILALATWLIVCQAEFGEITIDNLGTLNPNLAGNIVALASSALIHFVFSMASPQNYDFESMGKIEMLEQDMSGLDDEDYTSDFLDAAKWWIQKWGWGFTILMVLIWPLLSLPAGVFTTDYFAFWVFISIAWSFVATFVIIVLPIQESWGAIMGVCYFMVGKQAPQKAGAAASTAEKAPETQEARAFERGLAPRCLLCARTSERAEKPFEREQVLPGDAFVGPAAAPATGRLALRGAQSSERAPTSAVGGGSAALGASAAALLLLKAAHNVRRKDATRSPARTIVKAEGEGRKLESLEVGEEVSGTVTRDARIGVYVDIGAEKPALLPRNMVPKGQQYEAGDVITGLKIWQVETGDTPATRKIRVTLGELPTSFSEGQKVKGQVSTTQNYGVFFDIGASRDALAPARSLSKRPDQYAKGEEAELEVLSIEGDKITVGIVGVAAAAAEQSAATSKALAQLKLGQDIEGRAIAKIYSLSHEFVRSSGQKLCVCVDQLVLIGRQGQMMVMMVMVMIILVMMMMMIMMMAEVVKDGMGIW</sequence>
<feature type="transmembrane region" description="Helical" evidence="7">
    <location>
        <begin position="610"/>
        <end position="631"/>
    </location>
</feature>
<organism evidence="9 10">
    <name type="scientific">Symbiodinium microadriaticum</name>
    <name type="common">Dinoflagellate</name>
    <name type="synonym">Zooxanthella microadriatica</name>
    <dbReference type="NCBI Taxonomy" id="2951"/>
    <lineage>
        <taxon>Eukaryota</taxon>
        <taxon>Sar</taxon>
        <taxon>Alveolata</taxon>
        <taxon>Dinophyceae</taxon>
        <taxon>Suessiales</taxon>
        <taxon>Symbiodiniaceae</taxon>
        <taxon>Symbiodinium</taxon>
    </lineage>
</organism>
<dbReference type="OrthoDB" id="420039at2759"/>
<feature type="transmembrane region" description="Helical" evidence="7">
    <location>
        <begin position="143"/>
        <end position="166"/>
    </location>
</feature>
<feature type="transmembrane region" description="Helical" evidence="7">
    <location>
        <begin position="324"/>
        <end position="349"/>
    </location>
</feature>
<proteinExistence type="inferred from homology"/>